<sequence>MFERAEKQRVKPKAKVTLRGKVLNVDDPTPLAIARALRKNRQEKLDAKRREAKRAGR</sequence>
<protein>
    <submittedName>
        <fullName evidence="1">Uncharacterized protein</fullName>
    </submittedName>
</protein>
<organism evidence="1 2">
    <name type="scientific">Bradyrhizobium daqingense</name>
    <dbReference type="NCBI Taxonomy" id="993502"/>
    <lineage>
        <taxon>Bacteria</taxon>
        <taxon>Pseudomonadati</taxon>
        <taxon>Pseudomonadota</taxon>
        <taxon>Alphaproteobacteria</taxon>
        <taxon>Hyphomicrobiales</taxon>
        <taxon>Nitrobacteraceae</taxon>
        <taxon>Bradyrhizobium</taxon>
    </lineage>
</organism>
<dbReference type="AlphaFoldDB" id="A0A562LMQ4"/>
<dbReference type="EMBL" id="VLKL01000003">
    <property type="protein sequence ID" value="TWI08910.1"/>
    <property type="molecule type" value="Genomic_DNA"/>
</dbReference>
<gene>
    <name evidence="1" type="ORF">IQ17_01735</name>
</gene>
<proteinExistence type="predicted"/>
<name>A0A562LMQ4_9BRAD</name>
<keyword evidence="2" id="KW-1185">Reference proteome</keyword>
<reference evidence="1 2" key="1">
    <citation type="journal article" date="2015" name="Stand. Genomic Sci.">
        <title>Genomic Encyclopedia of Bacterial and Archaeal Type Strains, Phase III: the genomes of soil and plant-associated and newly described type strains.</title>
        <authorList>
            <person name="Whitman W.B."/>
            <person name="Woyke T."/>
            <person name="Klenk H.P."/>
            <person name="Zhou Y."/>
            <person name="Lilburn T.G."/>
            <person name="Beck B.J."/>
            <person name="De Vos P."/>
            <person name="Vandamme P."/>
            <person name="Eisen J.A."/>
            <person name="Garrity G."/>
            <person name="Hugenholtz P."/>
            <person name="Kyrpides N.C."/>
        </authorList>
    </citation>
    <scope>NUCLEOTIDE SEQUENCE [LARGE SCALE GENOMIC DNA]</scope>
    <source>
        <strain evidence="1 2">CGMCC 1.10947</strain>
    </source>
</reference>
<accession>A0A562LMQ4</accession>
<evidence type="ECO:0000313" key="1">
    <source>
        <dbReference type="EMBL" id="TWI08910.1"/>
    </source>
</evidence>
<evidence type="ECO:0000313" key="2">
    <source>
        <dbReference type="Proteomes" id="UP000317176"/>
    </source>
</evidence>
<comment type="caution">
    <text evidence="1">The sequence shown here is derived from an EMBL/GenBank/DDBJ whole genome shotgun (WGS) entry which is preliminary data.</text>
</comment>
<dbReference type="Proteomes" id="UP000317176">
    <property type="component" value="Unassembled WGS sequence"/>
</dbReference>
<dbReference type="RefSeq" id="WP_231088409.1">
    <property type="nucleotide sequence ID" value="NZ_CP088014.1"/>
</dbReference>